<dbReference type="eggNOG" id="arCOG02312">
    <property type="taxonomic scope" value="Archaea"/>
</dbReference>
<evidence type="ECO:0000256" key="4">
    <source>
        <dbReference type="ARBA" id="ARBA00022989"/>
    </source>
</evidence>
<name>L9XLG2_9EURY</name>
<dbReference type="InterPro" id="IPR003838">
    <property type="entry name" value="ABC3_permease_C"/>
</dbReference>
<keyword evidence="10" id="KW-1185">Reference proteome</keyword>
<dbReference type="OrthoDB" id="170372at2157"/>
<feature type="transmembrane region" description="Helical" evidence="7">
    <location>
        <begin position="297"/>
        <end position="325"/>
    </location>
</feature>
<feature type="region of interest" description="Disordered" evidence="6">
    <location>
        <begin position="194"/>
        <end position="213"/>
    </location>
</feature>
<evidence type="ECO:0000313" key="10">
    <source>
        <dbReference type="Proteomes" id="UP000011602"/>
    </source>
</evidence>
<feature type="domain" description="ABC3 transporter permease C-terminal" evidence="8">
    <location>
        <begin position="304"/>
        <end position="422"/>
    </location>
</feature>
<comment type="caution">
    <text evidence="9">The sequence shown here is derived from an EMBL/GenBank/DDBJ whole genome shotgun (WGS) entry which is preliminary data.</text>
</comment>
<sequence>MRDDGSFDPDRTGTRRTRWRGLLGVSVVRLWRRATGTSSRRLVATVGAVALTIALLVVITGVALGLADGGTLDDDDADVRIEPEESESLSAVDGVEGTRLGSANERAATIADEDGVDHASPVLVEPVELESADGEDAKRVLLVGVVPDGEPRTVAGLPADELESGDAHYANGSYDGPRQDEIVLSSAAANALAAEDGDELSPSTAHVPEGLPSPSITVNAVEDAGDGDDETPVALVHLSELQTLSGADNGELADRVLVWSDDDADEAAVAASESAYPDAAVEPIDRTNPSALFGDSLAFATSLLALLVGVVICASFVATTAGMTVNEDRRTLAVLESVGYTTRSRLSIVAVSTLLTTLLGALVGVVLGIGGIYAVNAIAAATVAPGAVAAVHPIFVPYALVVALIAGLVATPYPLVVAARTSVLQEVGR</sequence>
<keyword evidence="3 7" id="KW-0812">Transmembrane</keyword>
<dbReference type="STRING" id="1227499.C493_00430"/>
<keyword evidence="4 7" id="KW-1133">Transmembrane helix</keyword>
<dbReference type="GO" id="GO:0044874">
    <property type="term" value="P:lipoprotein localization to outer membrane"/>
    <property type="evidence" value="ECO:0007669"/>
    <property type="project" value="TreeGrafter"/>
</dbReference>
<dbReference type="GO" id="GO:0098797">
    <property type="term" value="C:plasma membrane protein complex"/>
    <property type="evidence" value="ECO:0007669"/>
    <property type="project" value="TreeGrafter"/>
</dbReference>
<gene>
    <name evidence="9" type="ORF">C493_00430</name>
</gene>
<dbReference type="PATRIC" id="fig|1227499.3.peg.87"/>
<dbReference type="InterPro" id="IPR051447">
    <property type="entry name" value="Lipoprotein-release_system"/>
</dbReference>
<keyword evidence="2" id="KW-1003">Cell membrane</keyword>
<reference evidence="9 10" key="1">
    <citation type="journal article" date="2014" name="PLoS Genet.">
        <title>Phylogenetically driven sequencing of extremely halophilic archaea reveals strategies for static and dynamic osmo-response.</title>
        <authorList>
            <person name="Becker E.A."/>
            <person name="Seitzer P.M."/>
            <person name="Tritt A."/>
            <person name="Larsen D."/>
            <person name="Krusor M."/>
            <person name="Yao A.I."/>
            <person name="Wu D."/>
            <person name="Madern D."/>
            <person name="Eisen J.A."/>
            <person name="Darling A.E."/>
            <person name="Facciotti M.T."/>
        </authorList>
    </citation>
    <scope>NUCLEOTIDE SEQUENCE [LARGE SCALE GENOMIC DNA]</scope>
    <source>
        <strain evidence="9 10">JCM 12255</strain>
    </source>
</reference>
<evidence type="ECO:0000313" key="9">
    <source>
        <dbReference type="EMBL" id="ELY62246.1"/>
    </source>
</evidence>
<dbReference type="EMBL" id="AOHZ01000002">
    <property type="protein sequence ID" value="ELY62246.1"/>
    <property type="molecule type" value="Genomic_DNA"/>
</dbReference>
<evidence type="ECO:0000256" key="2">
    <source>
        <dbReference type="ARBA" id="ARBA00022475"/>
    </source>
</evidence>
<evidence type="ECO:0000256" key="3">
    <source>
        <dbReference type="ARBA" id="ARBA00022692"/>
    </source>
</evidence>
<evidence type="ECO:0000256" key="1">
    <source>
        <dbReference type="ARBA" id="ARBA00004651"/>
    </source>
</evidence>
<comment type="subcellular location">
    <subcellularLocation>
        <location evidence="1">Cell membrane</location>
        <topology evidence="1">Multi-pass membrane protein</topology>
    </subcellularLocation>
</comment>
<proteinExistence type="predicted"/>
<evidence type="ECO:0000256" key="7">
    <source>
        <dbReference type="SAM" id="Phobius"/>
    </source>
</evidence>
<dbReference type="Proteomes" id="UP000011602">
    <property type="component" value="Unassembled WGS sequence"/>
</dbReference>
<evidence type="ECO:0000256" key="5">
    <source>
        <dbReference type="ARBA" id="ARBA00023136"/>
    </source>
</evidence>
<evidence type="ECO:0000259" key="8">
    <source>
        <dbReference type="Pfam" id="PF02687"/>
    </source>
</evidence>
<protein>
    <recommendedName>
        <fullName evidence="8">ABC3 transporter permease C-terminal domain-containing protein</fullName>
    </recommendedName>
</protein>
<keyword evidence="5 7" id="KW-0472">Membrane</keyword>
<dbReference type="RefSeq" id="WP_007257400.1">
    <property type="nucleotide sequence ID" value="NZ_AOHZ01000002.1"/>
</dbReference>
<feature type="transmembrane region" description="Helical" evidence="7">
    <location>
        <begin position="42"/>
        <end position="67"/>
    </location>
</feature>
<accession>L9XLG2</accession>
<dbReference type="PANTHER" id="PTHR30489">
    <property type="entry name" value="LIPOPROTEIN-RELEASING SYSTEM TRANSMEMBRANE PROTEIN LOLE"/>
    <property type="match status" value="1"/>
</dbReference>
<dbReference type="Pfam" id="PF02687">
    <property type="entry name" value="FtsX"/>
    <property type="match status" value="1"/>
</dbReference>
<feature type="transmembrane region" description="Helical" evidence="7">
    <location>
        <begin position="346"/>
        <end position="375"/>
    </location>
</feature>
<dbReference type="PANTHER" id="PTHR30489:SF0">
    <property type="entry name" value="LIPOPROTEIN-RELEASING SYSTEM TRANSMEMBRANE PROTEIN LOLE"/>
    <property type="match status" value="1"/>
</dbReference>
<dbReference type="AlphaFoldDB" id="L9XLG2"/>
<evidence type="ECO:0000256" key="6">
    <source>
        <dbReference type="SAM" id="MobiDB-lite"/>
    </source>
</evidence>
<organism evidence="9 10">
    <name type="scientific">Natronolimnohabitans innermongolicus JCM 12255</name>
    <dbReference type="NCBI Taxonomy" id="1227499"/>
    <lineage>
        <taxon>Archaea</taxon>
        <taxon>Methanobacteriati</taxon>
        <taxon>Methanobacteriota</taxon>
        <taxon>Stenosarchaea group</taxon>
        <taxon>Halobacteria</taxon>
        <taxon>Halobacteriales</taxon>
        <taxon>Natrialbaceae</taxon>
        <taxon>Natronolimnohabitans</taxon>
    </lineage>
</organism>
<feature type="transmembrane region" description="Helical" evidence="7">
    <location>
        <begin position="395"/>
        <end position="419"/>
    </location>
</feature>